<evidence type="ECO:0000256" key="8">
    <source>
        <dbReference type="ARBA" id="ARBA00023136"/>
    </source>
</evidence>
<evidence type="ECO:0000256" key="6">
    <source>
        <dbReference type="ARBA" id="ARBA00022729"/>
    </source>
</evidence>
<dbReference type="Gene3D" id="2.170.130.10">
    <property type="entry name" value="TonB-dependent receptor, plug domain"/>
    <property type="match status" value="1"/>
</dbReference>
<dbReference type="GO" id="GO:0015344">
    <property type="term" value="F:siderophore uptake transmembrane transporter activity"/>
    <property type="evidence" value="ECO:0007669"/>
    <property type="project" value="TreeGrafter"/>
</dbReference>
<evidence type="ECO:0000313" key="17">
    <source>
        <dbReference type="Proteomes" id="UP000198862"/>
    </source>
</evidence>
<feature type="domain" description="TonB-dependent receptor plug" evidence="15">
    <location>
        <begin position="49"/>
        <end position="144"/>
    </location>
</feature>
<dbReference type="RefSeq" id="WP_091988226.1">
    <property type="nucleotide sequence ID" value="NZ_FOLO01000039.1"/>
</dbReference>
<dbReference type="OrthoDB" id="9760494at2"/>
<dbReference type="InterPro" id="IPR010917">
    <property type="entry name" value="TonB_rcpt_CS"/>
</dbReference>
<evidence type="ECO:0000259" key="14">
    <source>
        <dbReference type="Pfam" id="PF00593"/>
    </source>
</evidence>
<evidence type="ECO:0000256" key="1">
    <source>
        <dbReference type="ARBA" id="ARBA00004571"/>
    </source>
</evidence>
<dbReference type="AlphaFoldDB" id="A0A1I1Q8N2"/>
<organism evidence="16 17">
    <name type="scientific">Pseudoalteromonas denitrificans DSM 6059</name>
    <dbReference type="NCBI Taxonomy" id="1123010"/>
    <lineage>
        <taxon>Bacteria</taxon>
        <taxon>Pseudomonadati</taxon>
        <taxon>Pseudomonadota</taxon>
        <taxon>Gammaproteobacteria</taxon>
        <taxon>Alteromonadales</taxon>
        <taxon>Pseudoalteromonadaceae</taxon>
        <taxon>Pseudoalteromonas</taxon>
    </lineage>
</organism>
<dbReference type="PANTHER" id="PTHR30069">
    <property type="entry name" value="TONB-DEPENDENT OUTER MEMBRANE RECEPTOR"/>
    <property type="match status" value="1"/>
</dbReference>
<dbReference type="Pfam" id="PF00593">
    <property type="entry name" value="TonB_dep_Rec_b-barrel"/>
    <property type="match status" value="1"/>
</dbReference>
<dbReference type="InterPro" id="IPR012910">
    <property type="entry name" value="Plug_dom"/>
</dbReference>
<keyword evidence="16" id="KW-0675">Receptor</keyword>
<feature type="domain" description="TonB-dependent receptor-like beta-barrel" evidence="14">
    <location>
        <begin position="244"/>
        <end position="666"/>
    </location>
</feature>
<evidence type="ECO:0000256" key="10">
    <source>
        <dbReference type="PROSITE-ProRule" id="PRU01360"/>
    </source>
</evidence>
<evidence type="ECO:0000256" key="4">
    <source>
        <dbReference type="ARBA" id="ARBA00022452"/>
    </source>
</evidence>
<evidence type="ECO:0000256" key="11">
    <source>
        <dbReference type="PROSITE-ProRule" id="PRU10144"/>
    </source>
</evidence>
<accession>A0A1I1Q8N2</accession>
<dbReference type="InterPro" id="IPR039426">
    <property type="entry name" value="TonB-dep_rcpt-like"/>
</dbReference>
<evidence type="ECO:0000256" key="3">
    <source>
        <dbReference type="ARBA" id="ARBA00022448"/>
    </source>
</evidence>
<dbReference type="EMBL" id="FOLO01000039">
    <property type="protein sequence ID" value="SFD18347.1"/>
    <property type="molecule type" value="Genomic_DNA"/>
</dbReference>
<keyword evidence="6 13" id="KW-0732">Signal</keyword>
<keyword evidence="17" id="KW-1185">Reference proteome</keyword>
<protein>
    <submittedName>
        <fullName evidence="16">Hemoglobin/transferrin/lactoferrin receptor protein</fullName>
    </submittedName>
</protein>
<evidence type="ECO:0000256" key="5">
    <source>
        <dbReference type="ARBA" id="ARBA00022692"/>
    </source>
</evidence>
<dbReference type="PANTHER" id="PTHR30069:SF41">
    <property type="entry name" value="HEME_HEMOPEXIN UTILIZATION PROTEIN C"/>
    <property type="match status" value="1"/>
</dbReference>
<dbReference type="CDD" id="cd01347">
    <property type="entry name" value="ligand_gated_channel"/>
    <property type="match status" value="1"/>
</dbReference>
<reference evidence="16 17" key="1">
    <citation type="submission" date="2016-10" db="EMBL/GenBank/DDBJ databases">
        <authorList>
            <person name="de Groot N.N."/>
        </authorList>
    </citation>
    <scope>NUCLEOTIDE SEQUENCE [LARGE SCALE GENOMIC DNA]</scope>
    <source>
        <strain evidence="16 17">DSM 6059</strain>
    </source>
</reference>
<evidence type="ECO:0000256" key="7">
    <source>
        <dbReference type="ARBA" id="ARBA00023077"/>
    </source>
</evidence>
<gene>
    <name evidence="16" type="ORF">SAMN02745724_03781</name>
</gene>
<evidence type="ECO:0000256" key="13">
    <source>
        <dbReference type="SAM" id="SignalP"/>
    </source>
</evidence>
<sequence>MSTLSFNKSALCLLISSILTSNISYAKESEIKDDKDLEHVEIWNTEIKASSLYFNEETIASKQADHLSDLLRTIPGIDVGGSHSMNQRITIRSLEDKDLKVTIDGANQNTYMYHHMGNLQIHADILKSVDIEVGTNSVVNGGLGGAVRFETKKASELLQENEQFGARLQTTVADNSANSYSLTGFGQLNDDIDVLAYYNFVDRQNFEVGGGKLTDENGDKIPGTDGEVKGLAGELQDALIKFGWDISENQRIELGYETYHDEGDYSYRPDMGSATDIAITDSLKVPLVWPTEFSRDTLTLNYTLNWSDDSVLKVAVFSNESELYRDESGWAINPQYATWAAKVTGNADNTGINILGNTFIDGDFSHNLTYGYDLSRHDTDYNSLSLTNELTSADESATNSALFIQDKISFENGLSITPGLRYNDYDIDSTVVDNSFSELTAALAAEYVVNAQLVVKLSSTQLFKGPELGEVFTGAGLRDTANQDIEAETGLNTEFAIAYQAQVLGADSFTAGITVFNTDLENYIFDDAPVAGGGPRDLHKDNVGDMQVNGFEAYTGYILDNLQIQLSYSVSESELNAFAGYASLEDTRLDREQGDTFSANIDYAFETLALTLHWDILNVASLDHAPSLDGATIDTAKDSYTIQNISLNWTPSNIKGLGITLGIDNLFDEYYASQSSRTGLSWHPRFGDLFLTDYEPGRNIKATASYKF</sequence>
<dbReference type="SUPFAM" id="SSF56935">
    <property type="entry name" value="Porins"/>
    <property type="match status" value="1"/>
</dbReference>
<dbReference type="Pfam" id="PF07715">
    <property type="entry name" value="Plug"/>
    <property type="match status" value="1"/>
</dbReference>
<comment type="subcellular location">
    <subcellularLocation>
        <location evidence="1 10">Cell outer membrane</location>
        <topology evidence="1 10">Multi-pass membrane protein</topology>
    </subcellularLocation>
</comment>
<proteinExistence type="inferred from homology"/>
<feature type="short sequence motif" description="TonB C-terminal box" evidence="11">
    <location>
        <begin position="691"/>
        <end position="708"/>
    </location>
</feature>
<dbReference type="InterPro" id="IPR036942">
    <property type="entry name" value="Beta-barrel_TonB_sf"/>
</dbReference>
<dbReference type="PROSITE" id="PS01156">
    <property type="entry name" value="TONB_DEPENDENT_REC_2"/>
    <property type="match status" value="1"/>
</dbReference>
<keyword evidence="7 12" id="KW-0798">TonB box</keyword>
<comment type="similarity">
    <text evidence="2 10 12">Belongs to the TonB-dependent receptor family.</text>
</comment>
<dbReference type="PROSITE" id="PS52016">
    <property type="entry name" value="TONB_DEPENDENT_REC_3"/>
    <property type="match status" value="1"/>
</dbReference>
<evidence type="ECO:0000256" key="12">
    <source>
        <dbReference type="RuleBase" id="RU003357"/>
    </source>
</evidence>
<dbReference type="GO" id="GO:0044718">
    <property type="term" value="P:siderophore transmembrane transport"/>
    <property type="evidence" value="ECO:0007669"/>
    <property type="project" value="TreeGrafter"/>
</dbReference>
<keyword evidence="8 10" id="KW-0472">Membrane</keyword>
<keyword evidence="4 10" id="KW-1134">Transmembrane beta strand</keyword>
<name>A0A1I1Q8N2_9GAMM</name>
<feature type="chain" id="PRO_5011744248" evidence="13">
    <location>
        <begin position="27"/>
        <end position="708"/>
    </location>
</feature>
<dbReference type="Proteomes" id="UP000198862">
    <property type="component" value="Unassembled WGS sequence"/>
</dbReference>
<dbReference type="STRING" id="1123010.SAMN02745724_03781"/>
<feature type="signal peptide" evidence="13">
    <location>
        <begin position="1"/>
        <end position="26"/>
    </location>
</feature>
<keyword evidence="3 10" id="KW-0813">Transport</keyword>
<dbReference type="InterPro" id="IPR000531">
    <property type="entry name" value="Beta-barrel_TonB"/>
</dbReference>
<evidence type="ECO:0000259" key="15">
    <source>
        <dbReference type="Pfam" id="PF07715"/>
    </source>
</evidence>
<keyword evidence="9 10" id="KW-0998">Cell outer membrane</keyword>
<dbReference type="Gene3D" id="2.40.170.20">
    <property type="entry name" value="TonB-dependent receptor, beta-barrel domain"/>
    <property type="match status" value="1"/>
</dbReference>
<evidence type="ECO:0000256" key="2">
    <source>
        <dbReference type="ARBA" id="ARBA00009810"/>
    </source>
</evidence>
<evidence type="ECO:0000256" key="9">
    <source>
        <dbReference type="ARBA" id="ARBA00023237"/>
    </source>
</evidence>
<keyword evidence="5 10" id="KW-0812">Transmembrane</keyword>
<evidence type="ECO:0000313" key="16">
    <source>
        <dbReference type="EMBL" id="SFD18347.1"/>
    </source>
</evidence>
<dbReference type="GO" id="GO:0009279">
    <property type="term" value="C:cell outer membrane"/>
    <property type="evidence" value="ECO:0007669"/>
    <property type="project" value="UniProtKB-SubCell"/>
</dbReference>
<dbReference type="InterPro" id="IPR037066">
    <property type="entry name" value="Plug_dom_sf"/>
</dbReference>